<keyword evidence="7" id="KW-1133">Transmembrane helix</keyword>
<dbReference type="STRING" id="587909.SAMN05421810_101821"/>
<dbReference type="AlphaFoldDB" id="A0A1I5M761"/>
<dbReference type="InterPro" id="IPR001915">
    <property type="entry name" value="Peptidase_M48"/>
</dbReference>
<keyword evidence="3 6" id="KW-0378">Hydrolase</keyword>
<feature type="transmembrane region" description="Helical" evidence="7">
    <location>
        <begin position="39"/>
        <end position="59"/>
    </location>
</feature>
<evidence type="ECO:0000256" key="1">
    <source>
        <dbReference type="ARBA" id="ARBA00022670"/>
    </source>
</evidence>
<evidence type="ECO:0000259" key="8">
    <source>
        <dbReference type="Pfam" id="PF01435"/>
    </source>
</evidence>
<organism evidence="9 10">
    <name type="scientific">Amycolatopsis arida</name>
    <dbReference type="NCBI Taxonomy" id="587909"/>
    <lineage>
        <taxon>Bacteria</taxon>
        <taxon>Bacillati</taxon>
        <taxon>Actinomycetota</taxon>
        <taxon>Actinomycetes</taxon>
        <taxon>Pseudonocardiales</taxon>
        <taxon>Pseudonocardiaceae</taxon>
        <taxon>Amycolatopsis</taxon>
    </lineage>
</organism>
<evidence type="ECO:0000313" key="10">
    <source>
        <dbReference type="Proteomes" id="UP000198727"/>
    </source>
</evidence>
<dbReference type="OrthoDB" id="9785340at2"/>
<gene>
    <name evidence="9" type="ORF">SAMN05421810_101821</name>
</gene>
<name>A0A1I5M761_9PSEU</name>
<dbReference type="PANTHER" id="PTHR34978:SF3">
    <property type="entry name" value="SLR0241 PROTEIN"/>
    <property type="match status" value="1"/>
</dbReference>
<dbReference type="GO" id="GO:0006508">
    <property type="term" value="P:proteolysis"/>
    <property type="evidence" value="ECO:0007669"/>
    <property type="project" value="UniProtKB-KW"/>
</dbReference>
<dbReference type="RefSeq" id="WP_092527967.1">
    <property type="nucleotide sequence ID" value="NZ_FOWW01000001.1"/>
</dbReference>
<comment type="cofactor">
    <cofactor evidence="6">
        <name>Zn(2+)</name>
        <dbReference type="ChEBI" id="CHEBI:29105"/>
    </cofactor>
    <text evidence="6">Binds 1 zinc ion per subunit.</text>
</comment>
<evidence type="ECO:0000313" key="9">
    <source>
        <dbReference type="EMBL" id="SFP05414.1"/>
    </source>
</evidence>
<evidence type="ECO:0000256" key="3">
    <source>
        <dbReference type="ARBA" id="ARBA00022801"/>
    </source>
</evidence>
<proteinExistence type="inferred from homology"/>
<evidence type="ECO:0000256" key="6">
    <source>
        <dbReference type="RuleBase" id="RU003983"/>
    </source>
</evidence>
<dbReference type="CDD" id="cd07326">
    <property type="entry name" value="M56_BlaR1_MecR1_like"/>
    <property type="match status" value="1"/>
</dbReference>
<dbReference type="InterPro" id="IPR052173">
    <property type="entry name" value="Beta-lactam_resp_regulator"/>
</dbReference>
<dbReference type="Proteomes" id="UP000198727">
    <property type="component" value="Unassembled WGS sequence"/>
</dbReference>
<dbReference type="GO" id="GO:0004222">
    <property type="term" value="F:metalloendopeptidase activity"/>
    <property type="evidence" value="ECO:0007669"/>
    <property type="project" value="InterPro"/>
</dbReference>
<feature type="transmembrane region" description="Helical" evidence="7">
    <location>
        <begin position="287"/>
        <end position="308"/>
    </location>
</feature>
<evidence type="ECO:0000256" key="4">
    <source>
        <dbReference type="ARBA" id="ARBA00022833"/>
    </source>
</evidence>
<dbReference type="PANTHER" id="PTHR34978">
    <property type="entry name" value="POSSIBLE SENSOR-TRANSDUCER PROTEIN BLAR"/>
    <property type="match status" value="1"/>
</dbReference>
<keyword evidence="5 6" id="KW-0482">Metalloprotease</keyword>
<keyword evidence="10" id="KW-1185">Reference proteome</keyword>
<dbReference type="Gene3D" id="3.30.2010.10">
    <property type="entry name" value="Metalloproteases ('zincins'), catalytic domain"/>
    <property type="match status" value="1"/>
</dbReference>
<comment type="similarity">
    <text evidence="6">Belongs to the peptidase M48 family.</text>
</comment>
<dbReference type="EMBL" id="FOWW01000001">
    <property type="protein sequence ID" value="SFP05414.1"/>
    <property type="molecule type" value="Genomic_DNA"/>
</dbReference>
<keyword evidence="2" id="KW-0479">Metal-binding</keyword>
<dbReference type="Pfam" id="PF01435">
    <property type="entry name" value="Peptidase_M48"/>
    <property type="match status" value="1"/>
</dbReference>
<sequence>MSVAACLLLYSLAVAVFGPRQLVRWTRAGVAPRLGVTAWLVAIGSVLASWAAAAVFLVIELVHDWNQPGRIISTCFAALQGVATGGAGPVLQLGLFTLTALALAAAAVLAVRMGRSLVRARSRTHDHARMARVVGRRMPGSDAVVLDAPERLAYCVAGRPNTIVVTSGALDALDDHQLGAVLAHERAHLAGRHHLLLAATRGLATVLPRVDLFTTGTAEIARLLEMCADDAAARDHGSHTVLGALLTLSGAASLPTRALGATAVGVLARAERLAEPASLRQRMRTRLFLTVMVTLLAAGPVLAAATVLCDPSTPY</sequence>
<dbReference type="GO" id="GO:0046872">
    <property type="term" value="F:metal ion binding"/>
    <property type="evidence" value="ECO:0007669"/>
    <property type="project" value="UniProtKB-KW"/>
</dbReference>
<keyword evidence="7" id="KW-0812">Transmembrane</keyword>
<keyword evidence="7" id="KW-0472">Membrane</keyword>
<reference evidence="10" key="1">
    <citation type="submission" date="2016-10" db="EMBL/GenBank/DDBJ databases">
        <authorList>
            <person name="Varghese N."/>
            <person name="Submissions S."/>
        </authorList>
    </citation>
    <scope>NUCLEOTIDE SEQUENCE [LARGE SCALE GENOMIC DNA]</scope>
    <source>
        <strain evidence="10">CGMCC 4.5579</strain>
    </source>
</reference>
<protein>
    <submittedName>
        <fullName evidence="9">Peptidase family M48</fullName>
    </submittedName>
</protein>
<evidence type="ECO:0000256" key="2">
    <source>
        <dbReference type="ARBA" id="ARBA00022723"/>
    </source>
</evidence>
<evidence type="ECO:0000256" key="7">
    <source>
        <dbReference type="SAM" id="Phobius"/>
    </source>
</evidence>
<keyword evidence="4 6" id="KW-0862">Zinc</keyword>
<feature type="transmembrane region" description="Helical" evidence="7">
    <location>
        <begin position="93"/>
        <end position="111"/>
    </location>
</feature>
<keyword evidence="1 6" id="KW-0645">Protease</keyword>
<evidence type="ECO:0000256" key="5">
    <source>
        <dbReference type="ARBA" id="ARBA00023049"/>
    </source>
</evidence>
<accession>A0A1I5M761</accession>
<feature type="domain" description="Peptidase M48" evidence="8">
    <location>
        <begin position="127"/>
        <end position="204"/>
    </location>
</feature>